<evidence type="ECO:0000256" key="4">
    <source>
        <dbReference type="SAM" id="MobiDB-lite"/>
    </source>
</evidence>
<dbReference type="InterPro" id="IPR014714">
    <property type="entry name" value="Glu_mut_E_C_dom_sf"/>
</dbReference>
<accession>A0A6M1KY53</accession>
<gene>
    <name evidence="5" type="ORF">ENC19_09965</name>
</gene>
<sequence>MSDLPELDVEPRVAAMLPPWTETMQYIRKSPKRAPVEVLRAAAARGRPVVQPRCGVGGHDEMRTLLTTLERRARPGILTITIDSFTRLKQFRTAAQTLQREPADLNGYPLVTHGWRRGRELNESVDAPIEVRHGSPDPRELFAVSLASGFTSFEGGGIDYNLPYSKDVSLTRSLAAWAQVDRLCGLLAEEGVIVDRELFGTLTAVLVPPSVSLAVCVLEARAASLAGVRCLSIAYPQGGEVHQDIAALRSIPVLARRYLPENVEIFPVLHEFMGVFPADPDVADALILYGGLTARLGGAAKVINKTNQEARGIPDAQANVAGIRTAALACTDLLDFVRVDEATVEEETYWLQREVAELVEPVLAAPDLAAAIVDAFADGRLDIPFSASVHARSEVIPKRDATGAIRYLNPGRLPFSRPTLRRNEQCLRVDRASLSRRLIDEIRSDINFFLHAERRFQADRATVECPGPANTGPGAAASSGGVR</sequence>
<dbReference type="Gene3D" id="3.20.20.240">
    <property type="entry name" value="Methylmalonyl-CoA mutase"/>
    <property type="match status" value="1"/>
</dbReference>
<dbReference type="PIRSF" id="PIRSF001495">
    <property type="entry name" value="Met_asp_mut_epsi"/>
    <property type="match status" value="1"/>
</dbReference>
<dbReference type="InterPro" id="IPR016176">
    <property type="entry name" value="Cbl-dep_enz_cat"/>
</dbReference>
<keyword evidence="3" id="KW-0170">Cobalt</keyword>
<evidence type="ECO:0000313" key="5">
    <source>
        <dbReference type="EMBL" id="NGM12959.1"/>
    </source>
</evidence>
<dbReference type="InterPro" id="IPR006396">
    <property type="entry name" value="Glu_mut_E"/>
</dbReference>
<dbReference type="GO" id="GO:0050097">
    <property type="term" value="F:methylaspartate mutase activity"/>
    <property type="evidence" value="ECO:0007669"/>
    <property type="project" value="InterPro"/>
</dbReference>
<dbReference type="GO" id="GO:0031419">
    <property type="term" value="F:cobalamin binding"/>
    <property type="evidence" value="ECO:0007669"/>
    <property type="project" value="UniProtKB-KW"/>
</dbReference>
<dbReference type="RefSeq" id="WP_164446910.1">
    <property type="nucleotide sequence ID" value="NZ_SAIY01000003.1"/>
</dbReference>
<protein>
    <submittedName>
        <fullName evidence="5">Methylaspartate mutase</fullName>
    </submittedName>
</protein>
<proteinExistence type="predicted"/>
<name>A0A6M1KY53_9ACTN</name>
<feature type="compositionally biased region" description="Low complexity" evidence="4">
    <location>
        <begin position="466"/>
        <end position="483"/>
    </location>
</feature>
<keyword evidence="2" id="KW-0413">Isomerase</keyword>
<keyword evidence="6" id="KW-1185">Reference proteome</keyword>
<dbReference type="Pfam" id="PF06368">
    <property type="entry name" value="Met_asp_mut_E"/>
    <property type="match status" value="1"/>
</dbReference>
<evidence type="ECO:0000256" key="1">
    <source>
        <dbReference type="ARBA" id="ARBA00022628"/>
    </source>
</evidence>
<dbReference type="EMBL" id="SAIY01000003">
    <property type="protein sequence ID" value="NGM12959.1"/>
    <property type="molecule type" value="Genomic_DNA"/>
</dbReference>
<reference evidence="5 6" key="1">
    <citation type="submission" date="2020-02" db="EMBL/GenBank/DDBJ databases">
        <title>Draft Genome Sequence of Verrucosispora sp. Strain CWR15, Isolated from Gulf of Mexico Sponge.</title>
        <authorList>
            <person name="Kennedy S.J."/>
            <person name="Cella E."/>
            <person name="Azarian T."/>
            <person name="Baker B.J."/>
            <person name="Shaw L.N."/>
        </authorList>
    </citation>
    <scope>NUCLEOTIDE SEQUENCE [LARGE SCALE GENOMIC DNA]</scope>
    <source>
        <strain evidence="5 6">CWR15</strain>
    </source>
</reference>
<dbReference type="AlphaFoldDB" id="A0A6M1KY53"/>
<organism evidence="5 6">
    <name type="scientific">Verrucosispora sioxanthis</name>
    <dbReference type="NCBI Taxonomy" id="2499994"/>
    <lineage>
        <taxon>Bacteria</taxon>
        <taxon>Bacillati</taxon>
        <taxon>Actinomycetota</taxon>
        <taxon>Actinomycetes</taxon>
        <taxon>Micromonosporales</taxon>
        <taxon>Micromonosporaceae</taxon>
        <taxon>Micromonospora</taxon>
    </lineage>
</organism>
<comment type="caution">
    <text evidence="5">The sequence shown here is derived from an EMBL/GenBank/DDBJ whole genome shotgun (WGS) entry which is preliminary data.</text>
</comment>
<dbReference type="SUPFAM" id="SSF51703">
    <property type="entry name" value="Cobalamin (vitamin B12)-dependent enzymes"/>
    <property type="match status" value="1"/>
</dbReference>
<evidence type="ECO:0000256" key="2">
    <source>
        <dbReference type="ARBA" id="ARBA00023235"/>
    </source>
</evidence>
<feature type="region of interest" description="Disordered" evidence="4">
    <location>
        <begin position="463"/>
        <end position="483"/>
    </location>
</feature>
<dbReference type="Proteomes" id="UP000478148">
    <property type="component" value="Unassembled WGS sequence"/>
</dbReference>
<evidence type="ECO:0000256" key="3">
    <source>
        <dbReference type="ARBA" id="ARBA00023285"/>
    </source>
</evidence>
<evidence type="ECO:0000313" key="6">
    <source>
        <dbReference type="Proteomes" id="UP000478148"/>
    </source>
</evidence>
<keyword evidence="1" id="KW-0846">Cobalamin</keyword>
<dbReference type="GO" id="GO:0019670">
    <property type="term" value="P:anaerobic L-glutamate catabolic process"/>
    <property type="evidence" value="ECO:0007669"/>
    <property type="project" value="InterPro"/>
</dbReference>
<dbReference type="Gene3D" id="3.90.970.10">
    <property type="match status" value="1"/>
</dbReference>